<feature type="transmembrane region" description="Helical" evidence="8">
    <location>
        <begin position="329"/>
        <end position="350"/>
    </location>
</feature>
<feature type="transmembrane region" description="Helical" evidence="8">
    <location>
        <begin position="274"/>
        <end position="297"/>
    </location>
</feature>
<evidence type="ECO:0000256" key="1">
    <source>
        <dbReference type="ARBA" id="ARBA00004651"/>
    </source>
</evidence>
<evidence type="ECO:0000313" key="10">
    <source>
        <dbReference type="EMBL" id="REG24308.1"/>
    </source>
</evidence>
<keyword evidence="4" id="KW-1003">Cell membrane</keyword>
<accession>A0A3E0AX42</accession>
<feature type="transmembrane region" description="Helical" evidence="8">
    <location>
        <begin position="245"/>
        <end position="267"/>
    </location>
</feature>
<name>A0A3E0AX42_9STAP</name>
<keyword evidence="7 8" id="KW-0472">Membrane</keyword>
<comment type="subcellular location">
    <subcellularLocation>
        <location evidence="1">Cell membrane</location>
        <topology evidence="1">Multi-pass membrane protein</topology>
    </subcellularLocation>
</comment>
<dbReference type="InterPro" id="IPR013525">
    <property type="entry name" value="ABC2_TM"/>
</dbReference>
<dbReference type="InterPro" id="IPR047817">
    <property type="entry name" value="ABC2_TM_bact-type"/>
</dbReference>
<feature type="transmembrane region" description="Helical" evidence="8">
    <location>
        <begin position="208"/>
        <end position="233"/>
    </location>
</feature>
<dbReference type="Pfam" id="PF12698">
    <property type="entry name" value="ABC2_membrane_3"/>
    <property type="match status" value="1"/>
</dbReference>
<protein>
    <submittedName>
        <fullName evidence="10">ABC-2 type transport system permease protein</fullName>
    </submittedName>
</protein>
<dbReference type="PANTHER" id="PTHR30294:SF38">
    <property type="entry name" value="TRANSPORT PERMEASE PROTEIN"/>
    <property type="match status" value="1"/>
</dbReference>
<dbReference type="RefSeq" id="WP_115885204.1">
    <property type="nucleotide sequence ID" value="NZ_CBCSHX010000003.1"/>
</dbReference>
<evidence type="ECO:0000256" key="6">
    <source>
        <dbReference type="ARBA" id="ARBA00022989"/>
    </source>
</evidence>
<keyword evidence="5 8" id="KW-0812">Transmembrane</keyword>
<organism evidence="10 11">
    <name type="scientific">Jeotgalicoccus halotolerans</name>
    <dbReference type="NCBI Taxonomy" id="157227"/>
    <lineage>
        <taxon>Bacteria</taxon>
        <taxon>Bacillati</taxon>
        <taxon>Bacillota</taxon>
        <taxon>Bacilli</taxon>
        <taxon>Bacillales</taxon>
        <taxon>Staphylococcaceae</taxon>
        <taxon>Jeotgalicoccus</taxon>
    </lineage>
</organism>
<sequence length="358" mass="40005">MNGIKAIIERLYKSMLKNVKIPVLMILVPLAVLTLMYLVFDVNNNTSIRLGVPDTTNTTFIEGMPDNVEVITYELAPVLETLLDADDLDAFVTIADKSLNITYKNEDPSKTPAVQRAVEKGVQAIENERLERVISALPEEAVLSEMEIETSYLYGHSESTFFEKMFPILTGLLIFFFALLFTSIMLFRERTAGTAERILSTSVRRSGIILGYLTGFGLFMTLQTAIIVLYSIYLLDMNVTGSLAFVFVINILLALSAAAAGIFVSMLANTEFQLMIIILLITVPQIFLSGLIPFVHIGDWFNGIGYGFPLRYAGEALTEVIIKGNGWPYIWNELLALMLFITGFTVLAILKMKKYRRT</sequence>
<dbReference type="EMBL" id="QUMW01000011">
    <property type="protein sequence ID" value="REG24308.1"/>
    <property type="molecule type" value="Genomic_DNA"/>
</dbReference>
<dbReference type="GO" id="GO:0005886">
    <property type="term" value="C:plasma membrane"/>
    <property type="evidence" value="ECO:0007669"/>
    <property type="project" value="UniProtKB-SubCell"/>
</dbReference>
<dbReference type="InterPro" id="IPR051449">
    <property type="entry name" value="ABC-2_transporter_component"/>
</dbReference>
<dbReference type="PANTHER" id="PTHR30294">
    <property type="entry name" value="MEMBRANE COMPONENT OF ABC TRANSPORTER YHHJ-RELATED"/>
    <property type="match status" value="1"/>
</dbReference>
<dbReference type="OrthoDB" id="9776218at2"/>
<evidence type="ECO:0000256" key="5">
    <source>
        <dbReference type="ARBA" id="ARBA00022692"/>
    </source>
</evidence>
<evidence type="ECO:0000313" key="11">
    <source>
        <dbReference type="Proteomes" id="UP000257076"/>
    </source>
</evidence>
<evidence type="ECO:0000256" key="8">
    <source>
        <dbReference type="SAM" id="Phobius"/>
    </source>
</evidence>
<keyword evidence="6 8" id="KW-1133">Transmembrane helix</keyword>
<evidence type="ECO:0000256" key="4">
    <source>
        <dbReference type="ARBA" id="ARBA00022475"/>
    </source>
</evidence>
<dbReference type="Proteomes" id="UP000257076">
    <property type="component" value="Unassembled WGS sequence"/>
</dbReference>
<keyword evidence="3" id="KW-0813">Transport</keyword>
<comment type="similarity">
    <text evidence="2">Belongs to the ABC-2 integral membrane protein family.</text>
</comment>
<dbReference type="AlphaFoldDB" id="A0A3E0AX42"/>
<evidence type="ECO:0000259" key="9">
    <source>
        <dbReference type="PROSITE" id="PS51012"/>
    </source>
</evidence>
<reference evidence="10 11" key="1">
    <citation type="submission" date="2018-08" db="EMBL/GenBank/DDBJ databases">
        <title>Genomic Encyclopedia of Type Strains, Phase IV (KMG-IV): sequencing the most valuable type-strain genomes for metagenomic binning, comparative biology and taxonomic classification.</title>
        <authorList>
            <person name="Goeker M."/>
        </authorList>
    </citation>
    <scope>NUCLEOTIDE SEQUENCE [LARGE SCALE GENOMIC DNA]</scope>
    <source>
        <strain evidence="10 11">DSM 17274</strain>
    </source>
</reference>
<evidence type="ECO:0000256" key="7">
    <source>
        <dbReference type="ARBA" id="ARBA00023136"/>
    </source>
</evidence>
<dbReference type="GO" id="GO:0140359">
    <property type="term" value="F:ABC-type transporter activity"/>
    <property type="evidence" value="ECO:0007669"/>
    <property type="project" value="InterPro"/>
</dbReference>
<keyword evidence="11" id="KW-1185">Reference proteome</keyword>
<evidence type="ECO:0000256" key="2">
    <source>
        <dbReference type="ARBA" id="ARBA00007783"/>
    </source>
</evidence>
<evidence type="ECO:0000256" key="3">
    <source>
        <dbReference type="ARBA" id="ARBA00022448"/>
    </source>
</evidence>
<comment type="caution">
    <text evidence="10">The sequence shown here is derived from an EMBL/GenBank/DDBJ whole genome shotgun (WGS) entry which is preliminary data.</text>
</comment>
<proteinExistence type="inferred from homology"/>
<dbReference type="PROSITE" id="PS51012">
    <property type="entry name" value="ABC_TM2"/>
    <property type="match status" value="1"/>
</dbReference>
<feature type="transmembrane region" description="Helical" evidence="8">
    <location>
        <begin position="165"/>
        <end position="187"/>
    </location>
</feature>
<feature type="domain" description="ABC transmembrane type-2" evidence="9">
    <location>
        <begin position="130"/>
        <end position="355"/>
    </location>
</feature>
<gene>
    <name evidence="10" type="ORF">DFR63_1403</name>
</gene>
<feature type="transmembrane region" description="Helical" evidence="8">
    <location>
        <begin position="21"/>
        <end position="40"/>
    </location>
</feature>